<organism evidence="3 4">
    <name type="scientific">Aldrovandia affinis</name>
    <dbReference type="NCBI Taxonomy" id="143900"/>
    <lineage>
        <taxon>Eukaryota</taxon>
        <taxon>Metazoa</taxon>
        <taxon>Chordata</taxon>
        <taxon>Craniata</taxon>
        <taxon>Vertebrata</taxon>
        <taxon>Euteleostomi</taxon>
        <taxon>Actinopterygii</taxon>
        <taxon>Neopterygii</taxon>
        <taxon>Teleostei</taxon>
        <taxon>Notacanthiformes</taxon>
        <taxon>Halosauridae</taxon>
        <taxon>Aldrovandia</taxon>
    </lineage>
</organism>
<keyword evidence="2" id="KW-0812">Transmembrane</keyword>
<dbReference type="PANTHER" id="PTHR33538">
    <property type="entry name" value="PROTEIN GAMETE EXPRESSED 1"/>
    <property type="match status" value="1"/>
</dbReference>
<dbReference type="Proteomes" id="UP001221898">
    <property type="component" value="Unassembled WGS sequence"/>
</dbReference>
<keyword evidence="2" id="KW-0472">Membrane</keyword>
<feature type="region of interest" description="Disordered" evidence="1">
    <location>
        <begin position="422"/>
        <end position="470"/>
    </location>
</feature>
<protein>
    <submittedName>
        <fullName evidence="3">Uncharacterized protein</fullName>
    </submittedName>
</protein>
<dbReference type="EMBL" id="JAINUG010000136">
    <property type="protein sequence ID" value="KAJ8393484.1"/>
    <property type="molecule type" value="Genomic_DNA"/>
</dbReference>
<dbReference type="AlphaFoldDB" id="A0AAD7S018"/>
<keyword evidence="4" id="KW-1185">Reference proteome</keyword>
<name>A0AAD7S018_9TELE</name>
<evidence type="ECO:0000313" key="3">
    <source>
        <dbReference type="EMBL" id="KAJ8393484.1"/>
    </source>
</evidence>
<reference evidence="3" key="1">
    <citation type="journal article" date="2023" name="Science">
        <title>Genome structures resolve the early diversification of teleost fishes.</title>
        <authorList>
            <person name="Parey E."/>
            <person name="Louis A."/>
            <person name="Montfort J."/>
            <person name="Bouchez O."/>
            <person name="Roques C."/>
            <person name="Iampietro C."/>
            <person name="Lluch J."/>
            <person name="Castinel A."/>
            <person name="Donnadieu C."/>
            <person name="Desvignes T."/>
            <person name="Floi Bucao C."/>
            <person name="Jouanno E."/>
            <person name="Wen M."/>
            <person name="Mejri S."/>
            <person name="Dirks R."/>
            <person name="Jansen H."/>
            <person name="Henkel C."/>
            <person name="Chen W.J."/>
            <person name="Zahm M."/>
            <person name="Cabau C."/>
            <person name="Klopp C."/>
            <person name="Thompson A.W."/>
            <person name="Robinson-Rechavi M."/>
            <person name="Braasch I."/>
            <person name="Lecointre G."/>
            <person name="Bobe J."/>
            <person name="Postlethwait J.H."/>
            <person name="Berthelot C."/>
            <person name="Roest Crollius H."/>
            <person name="Guiguen Y."/>
        </authorList>
    </citation>
    <scope>NUCLEOTIDE SEQUENCE</scope>
    <source>
        <strain evidence="3">NC1722</strain>
    </source>
</reference>
<keyword evidence="2" id="KW-1133">Transmembrane helix</keyword>
<feature type="transmembrane region" description="Helical" evidence="2">
    <location>
        <begin position="318"/>
        <end position="340"/>
    </location>
</feature>
<dbReference type="InterPro" id="IPR040346">
    <property type="entry name" value="GEX1/Brambleberry"/>
</dbReference>
<evidence type="ECO:0000256" key="2">
    <source>
        <dbReference type="SAM" id="Phobius"/>
    </source>
</evidence>
<gene>
    <name evidence="3" type="ORF">AAFF_G00059570</name>
</gene>
<evidence type="ECO:0000313" key="4">
    <source>
        <dbReference type="Proteomes" id="UP001221898"/>
    </source>
</evidence>
<proteinExistence type="predicted"/>
<sequence length="510" mass="57019">MTVLPILDYGDIIYRTASETALKKLDTLHHAAIRFATNAPFHTHHYTNMWRLSLLCMAVLSRSLSSALQPDDHVAREGRAELQKLRGFAAQPRYGECWSRALEKIQMSCQQFTDETQSKIALAFTHCHLRRSGRPFPDCTDDSEVRSCTQHMDPVAFNTYTEFFTHAHSICHYLQSERWQHRAENTIHRLTESSAGVAEQLASTRRVAEDLVEAQSAALKTQEVIVRNGEQLKLTLQDSTQGVKASFIMSESHTLSSLLYNALGLCAAFLLTSTQRTAGARLLLFGLVAVNVYLERMICRTVLESTDPGYLQMERINLLVGLLRWAMVLLGLLVLVYCAARFRDLRLESLEILAQLKETQSSLHMALQRAESLTEAVDGTVAMKRGLGSVKADRWRRKKESWAVGMDVQELSVILAPSFSPDTLPVSEEPSVSDSQEAPLGESAMVQTQSALAVPCRRGRPRSSGPHHRPSSALVYSVLVENNQSLLQPRYNLRNRTSLSGSVTELREAP</sequence>
<feature type="transmembrane region" description="Helical" evidence="2">
    <location>
        <begin position="278"/>
        <end position="298"/>
    </location>
</feature>
<dbReference type="PANTHER" id="PTHR33538:SF2">
    <property type="entry name" value="PROTEIN GAMETE EXPRESSED 1"/>
    <property type="match status" value="1"/>
</dbReference>
<accession>A0AAD7S018</accession>
<evidence type="ECO:0000256" key="1">
    <source>
        <dbReference type="SAM" id="MobiDB-lite"/>
    </source>
</evidence>
<comment type="caution">
    <text evidence="3">The sequence shown here is derived from an EMBL/GenBank/DDBJ whole genome shotgun (WGS) entry which is preliminary data.</text>
</comment>
<feature type="compositionally biased region" description="Basic residues" evidence="1">
    <location>
        <begin position="457"/>
        <end position="470"/>
    </location>
</feature>